<organism evidence="2 3">
    <name type="scientific">Arsenicicoccus cauae</name>
    <dbReference type="NCBI Taxonomy" id="2663847"/>
    <lineage>
        <taxon>Bacteria</taxon>
        <taxon>Bacillati</taxon>
        <taxon>Actinomycetota</taxon>
        <taxon>Actinomycetes</taxon>
        <taxon>Micrococcales</taxon>
        <taxon>Intrasporangiaceae</taxon>
        <taxon>Arsenicicoccus</taxon>
    </lineage>
</organism>
<dbReference type="RefSeq" id="WP_154593439.1">
    <property type="nucleotide sequence ID" value="NZ_WLVL01000037.1"/>
</dbReference>
<keyword evidence="1" id="KW-0812">Transmembrane</keyword>
<evidence type="ECO:0000256" key="1">
    <source>
        <dbReference type="SAM" id="Phobius"/>
    </source>
</evidence>
<sequence length="187" mass="20020">MRRKTLDTLLSATGLLLALVLLVAGGLLTWASTFAQGQVHDQLAAQKITMPSGKALEDPQIKPYLEKYAGQEMTTGDQAKAFADHYILVHMNKSSQGRTYEEVSGEFMKKSKDPAADKTEVAQLGELRQSLFMGNALRSMLLTAYAFGTIGLIAKIASIVAYVGGALLLLLGLLGLRHAKLAGDAVV</sequence>
<reference evidence="2 3" key="1">
    <citation type="submission" date="2019-11" db="EMBL/GenBank/DDBJ databases">
        <title>Whole genome sequencing identifies a novel species of the genus Arsenicicoccus isolated from human blood.</title>
        <authorList>
            <person name="Jeong J.H."/>
            <person name="Kweon O.J."/>
            <person name="Kim H.R."/>
            <person name="Kim T.-H."/>
            <person name="Ha S.-M."/>
            <person name="Lee M.-K."/>
        </authorList>
    </citation>
    <scope>NUCLEOTIDE SEQUENCE [LARGE SCALE GENOMIC DNA]</scope>
    <source>
        <strain evidence="2 3">MKL-02</strain>
    </source>
</reference>
<accession>A0A6I3IDY3</accession>
<gene>
    <name evidence="2" type="ORF">GGG17_09305</name>
</gene>
<evidence type="ECO:0008006" key="4">
    <source>
        <dbReference type="Google" id="ProtNLM"/>
    </source>
</evidence>
<evidence type="ECO:0000313" key="2">
    <source>
        <dbReference type="EMBL" id="MTB72162.1"/>
    </source>
</evidence>
<dbReference type="AlphaFoldDB" id="A0A6I3IDY3"/>
<feature type="transmembrane region" description="Helical" evidence="1">
    <location>
        <begin position="145"/>
        <end position="171"/>
    </location>
</feature>
<dbReference type="Proteomes" id="UP000431092">
    <property type="component" value="Unassembled WGS sequence"/>
</dbReference>
<dbReference type="EMBL" id="WLVL01000037">
    <property type="protein sequence ID" value="MTB72162.1"/>
    <property type="molecule type" value="Genomic_DNA"/>
</dbReference>
<name>A0A6I3IDY3_9MICO</name>
<proteinExistence type="predicted"/>
<keyword evidence="1" id="KW-0472">Membrane</keyword>
<protein>
    <recommendedName>
        <fullName evidence="4">Aromatic ring-opening dioxygenase LigA</fullName>
    </recommendedName>
</protein>
<keyword evidence="1" id="KW-1133">Transmembrane helix</keyword>
<evidence type="ECO:0000313" key="3">
    <source>
        <dbReference type="Proteomes" id="UP000431092"/>
    </source>
</evidence>
<comment type="caution">
    <text evidence="2">The sequence shown here is derived from an EMBL/GenBank/DDBJ whole genome shotgun (WGS) entry which is preliminary data.</text>
</comment>
<keyword evidence="3" id="KW-1185">Reference proteome</keyword>